<evidence type="ECO:0000256" key="3">
    <source>
        <dbReference type="ARBA" id="ARBA00022833"/>
    </source>
</evidence>
<keyword evidence="1" id="KW-0479">Metal-binding</keyword>
<dbReference type="eggNOG" id="KOG0804">
    <property type="taxonomic scope" value="Eukaryota"/>
</dbReference>
<dbReference type="InterPro" id="IPR001607">
    <property type="entry name" value="Znf_UBP"/>
</dbReference>
<dbReference type="Gene3D" id="3.30.40.10">
    <property type="entry name" value="Zinc/RING finger domain, C3HC4 (zinc finger)"/>
    <property type="match status" value="2"/>
</dbReference>
<dbReference type="GO" id="GO:0016567">
    <property type="term" value="P:protein ubiquitination"/>
    <property type="evidence" value="ECO:0007669"/>
    <property type="project" value="TreeGrafter"/>
</dbReference>
<dbReference type="InParanoid" id="G8JW74"/>
<organism evidence="9 10">
    <name type="scientific">Eremothecium cymbalariae (strain CBS 270.75 / DBVPG 7215 / KCTC 17166 / NRRL Y-17582)</name>
    <name type="common">Yeast</name>
    <dbReference type="NCBI Taxonomy" id="931890"/>
    <lineage>
        <taxon>Eukaryota</taxon>
        <taxon>Fungi</taxon>
        <taxon>Dikarya</taxon>
        <taxon>Ascomycota</taxon>
        <taxon>Saccharomycotina</taxon>
        <taxon>Saccharomycetes</taxon>
        <taxon>Saccharomycetales</taxon>
        <taxon>Saccharomycetaceae</taxon>
        <taxon>Eremothecium</taxon>
    </lineage>
</organism>
<feature type="domain" description="RING-type" evidence="7">
    <location>
        <begin position="235"/>
        <end position="275"/>
    </location>
</feature>
<evidence type="ECO:0000259" key="8">
    <source>
        <dbReference type="PROSITE" id="PS50271"/>
    </source>
</evidence>
<dbReference type="HOGENOM" id="CLU_009969_3_0_1"/>
<dbReference type="EMBL" id="CP002503">
    <property type="protein sequence ID" value="AET41089.1"/>
    <property type="molecule type" value="Genomic_DNA"/>
</dbReference>
<reference evidence="10" key="1">
    <citation type="journal article" date="2012" name="G3 (Bethesda)">
        <title>Pichia sorbitophila, an interspecies yeast hybrid reveals early steps of genome resolution following polyploidization.</title>
        <authorList>
            <person name="Leh Louis V."/>
            <person name="Despons L."/>
            <person name="Friedrich A."/>
            <person name="Martin T."/>
            <person name="Durrens P."/>
            <person name="Casaregola S."/>
            <person name="Neuveglise C."/>
            <person name="Fairhead C."/>
            <person name="Marck C."/>
            <person name="Cruz J.A."/>
            <person name="Straub M.L."/>
            <person name="Kugler V."/>
            <person name="Sacerdot C."/>
            <person name="Uzunov Z."/>
            <person name="Thierry A."/>
            <person name="Weiss S."/>
            <person name="Bleykasten C."/>
            <person name="De Montigny J."/>
            <person name="Jacques N."/>
            <person name="Jung P."/>
            <person name="Lemaire M."/>
            <person name="Mallet S."/>
            <person name="Morel G."/>
            <person name="Richard G.F."/>
            <person name="Sarkar A."/>
            <person name="Savel G."/>
            <person name="Schacherer J."/>
            <person name="Seret M.L."/>
            <person name="Talla E."/>
            <person name="Samson G."/>
            <person name="Jubin C."/>
            <person name="Poulain J."/>
            <person name="Vacherie B."/>
            <person name="Barbe V."/>
            <person name="Pelletier E."/>
            <person name="Sherman D.J."/>
            <person name="Westhof E."/>
            <person name="Weissenbach J."/>
            <person name="Baret P.V."/>
            <person name="Wincker P."/>
            <person name="Gaillardin C."/>
            <person name="Dujon B."/>
            <person name="Souciet J.L."/>
        </authorList>
    </citation>
    <scope>NUCLEOTIDE SEQUENCE [LARGE SCALE GENOMIC DNA]</scope>
    <source>
        <strain evidence="10">CBS 270.75 / DBVPG 7215 / KCTC 17166 / NRRL Y-17582</strain>
    </source>
</reference>
<dbReference type="CDD" id="cd16457">
    <property type="entry name" value="RING-H2_BRAP2"/>
    <property type="match status" value="1"/>
</dbReference>
<keyword evidence="5" id="KW-0175">Coiled coil</keyword>
<dbReference type="SUPFAM" id="SSF57850">
    <property type="entry name" value="RING/U-box"/>
    <property type="match status" value="2"/>
</dbReference>
<dbReference type="PANTHER" id="PTHR24007">
    <property type="entry name" value="BRCA1-ASSOCIATED PROTEIN"/>
    <property type="match status" value="1"/>
</dbReference>
<feature type="compositionally biased region" description="Basic residues" evidence="6">
    <location>
        <begin position="517"/>
        <end position="532"/>
    </location>
</feature>
<sequence>MEYCIFIELSDWDSARKSYSFFKAPSCEPSIQESGYTDNFVTIKGAEVSTVKEHSEDDSNQLLSIIDMRLKDDKILAQWMGHGTIRLFKCGQSKTEQQEHGHDDTEVDLIHVPGDNSMCCILFTPSYLSSDDLLHWFLGPMVLDQVSHFRLVKLHDKKGEYMVLMKFRNHLDAKRFQTEFNGKQFNSLEPETCHVVFVKEIVFKEKLFPDPNKDFPYLLRDPFTNGSGMVELPTCPVCLERMDSDTTGLITTACQHTFHCQCLDQWKGGRCPVCRYSNAKEPLEGTDQANCNVCGSGENLWVCLICGHMGCGRYNSKHAIQHYETTSHCFSMDITTNRVWDYAGDNYVHRLVQNEVDGKLVEIGGSNKRNQEYHLEYVQVLVSQLESQREYYENKLETLAQKNTSSITVHNLSAKFDNLKIDFDRNNKKYEARICVLQNHLKEEKLISRGLRENLDHMTKECERLTQEKDQQKSEVAALQETMNDLMLHFQSIEQLSQDPEAAQGTIVIQNPDRPTPKKLFKKKKPPHRFGK</sequence>
<dbReference type="Proteomes" id="UP000006790">
    <property type="component" value="Chromosome 7"/>
</dbReference>
<dbReference type="PROSITE" id="PS50089">
    <property type="entry name" value="ZF_RING_2"/>
    <property type="match status" value="1"/>
</dbReference>
<dbReference type="OrthoDB" id="273556at2759"/>
<dbReference type="STRING" id="931890.G8JW74"/>
<dbReference type="KEGG" id="erc:Ecym_7244"/>
<dbReference type="GO" id="GO:0008139">
    <property type="term" value="F:nuclear localization sequence binding"/>
    <property type="evidence" value="ECO:0007669"/>
    <property type="project" value="EnsemblFungi"/>
</dbReference>
<evidence type="ECO:0000256" key="6">
    <source>
        <dbReference type="SAM" id="MobiDB-lite"/>
    </source>
</evidence>
<dbReference type="OMA" id="SIECIDM"/>
<feature type="coiled-coil region" evidence="5">
    <location>
        <begin position="448"/>
        <end position="489"/>
    </location>
</feature>
<dbReference type="Pfam" id="PF07576">
    <property type="entry name" value="BRAP2"/>
    <property type="match status" value="1"/>
</dbReference>
<dbReference type="AlphaFoldDB" id="G8JW74"/>
<dbReference type="InterPro" id="IPR047243">
    <property type="entry name" value="RING-H2_BRAP2"/>
</dbReference>
<dbReference type="GeneID" id="11469508"/>
<dbReference type="Pfam" id="PF13639">
    <property type="entry name" value="zf-RING_2"/>
    <property type="match status" value="1"/>
</dbReference>
<evidence type="ECO:0000259" key="7">
    <source>
        <dbReference type="PROSITE" id="PS50089"/>
    </source>
</evidence>
<feature type="domain" description="UBP-type" evidence="8">
    <location>
        <begin position="272"/>
        <end position="367"/>
    </location>
</feature>
<evidence type="ECO:0000256" key="4">
    <source>
        <dbReference type="PROSITE-ProRule" id="PRU00502"/>
    </source>
</evidence>
<keyword evidence="10" id="KW-1185">Reference proteome</keyword>
<evidence type="ECO:0000313" key="9">
    <source>
        <dbReference type="EMBL" id="AET41089.1"/>
    </source>
</evidence>
<evidence type="ECO:0000313" key="10">
    <source>
        <dbReference type="Proteomes" id="UP000006790"/>
    </source>
</evidence>
<feature type="region of interest" description="Disordered" evidence="6">
    <location>
        <begin position="498"/>
        <end position="532"/>
    </location>
</feature>
<dbReference type="GO" id="GO:0045471">
    <property type="term" value="P:response to ethanol"/>
    <property type="evidence" value="ECO:0007669"/>
    <property type="project" value="EnsemblFungi"/>
</dbReference>
<evidence type="ECO:0008006" key="11">
    <source>
        <dbReference type="Google" id="ProtNLM"/>
    </source>
</evidence>
<dbReference type="GO" id="GO:0043130">
    <property type="term" value="F:ubiquitin binding"/>
    <property type="evidence" value="ECO:0007669"/>
    <property type="project" value="EnsemblFungi"/>
</dbReference>
<dbReference type="GO" id="GO:0061630">
    <property type="term" value="F:ubiquitin protein ligase activity"/>
    <property type="evidence" value="ECO:0007669"/>
    <property type="project" value="TreeGrafter"/>
</dbReference>
<name>G8JW74_ERECY</name>
<keyword evidence="3" id="KW-0862">Zinc</keyword>
<evidence type="ECO:0000256" key="2">
    <source>
        <dbReference type="ARBA" id="ARBA00022771"/>
    </source>
</evidence>
<dbReference type="GO" id="GO:0005737">
    <property type="term" value="C:cytoplasm"/>
    <property type="evidence" value="ECO:0007669"/>
    <property type="project" value="TreeGrafter"/>
</dbReference>
<dbReference type="InterPro" id="IPR013083">
    <property type="entry name" value="Znf_RING/FYVE/PHD"/>
</dbReference>
<proteinExistence type="predicted"/>
<evidence type="ECO:0000256" key="1">
    <source>
        <dbReference type="ARBA" id="ARBA00022723"/>
    </source>
</evidence>
<dbReference type="SMART" id="SM00290">
    <property type="entry name" value="ZnF_UBP"/>
    <property type="match status" value="1"/>
</dbReference>
<dbReference type="RefSeq" id="XP_003647906.1">
    <property type="nucleotide sequence ID" value="XM_003647858.1"/>
</dbReference>
<dbReference type="InterPro" id="IPR011422">
    <property type="entry name" value="BRAP2/ETP1_RRM"/>
</dbReference>
<dbReference type="GO" id="GO:0007265">
    <property type="term" value="P:Ras protein signal transduction"/>
    <property type="evidence" value="ECO:0007669"/>
    <property type="project" value="TreeGrafter"/>
</dbReference>
<dbReference type="PROSITE" id="PS50271">
    <property type="entry name" value="ZF_UBP"/>
    <property type="match status" value="1"/>
</dbReference>
<dbReference type="PANTHER" id="PTHR24007:SF7">
    <property type="entry name" value="BRCA1-ASSOCIATED PROTEIN"/>
    <property type="match status" value="1"/>
</dbReference>
<dbReference type="InterPro" id="IPR001841">
    <property type="entry name" value="Znf_RING"/>
</dbReference>
<dbReference type="InterPro" id="IPR034931">
    <property type="entry name" value="ETP1_RRM"/>
</dbReference>
<dbReference type="Pfam" id="PF02148">
    <property type="entry name" value="zf-UBP"/>
    <property type="match status" value="1"/>
</dbReference>
<accession>G8JW74</accession>
<evidence type="ECO:0000256" key="5">
    <source>
        <dbReference type="SAM" id="Coils"/>
    </source>
</evidence>
<protein>
    <recommendedName>
        <fullName evidence="11">BRCA1-associated protein</fullName>
    </recommendedName>
</protein>
<keyword evidence="2 4" id="KW-0863">Zinc-finger</keyword>
<dbReference type="CDD" id="cd12717">
    <property type="entry name" value="RRM_ETP1"/>
    <property type="match status" value="1"/>
</dbReference>
<dbReference type="GO" id="GO:0008270">
    <property type="term" value="F:zinc ion binding"/>
    <property type="evidence" value="ECO:0007669"/>
    <property type="project" value="UniProtKB-KW"/>
</dbReference>
<dbReference type="SMART" id="SM00184">
    <property type="entry name" value="RING"/>
    <property type="match status" value="1"/>
</dbReference>
<dbReference type="FunCoup" id="G8JW74">
    <property type="interactions" value="709"/>
</dbReference>
<gene>
    <name evidence="9" type="ordered locus">Ecym_7244</name>
</gene>